<sequence length="126" mass="13765">MPYSTGVVMNTRDFGTASANIVVSARNLDLNNAAIVEVQIFASVNSTVFYTLDLAAYVVPANSYSVREFFIEGNVAYEVQILVTGTLLTPNVLLSVYGIDEFNRLVAEQRFAQAELTFIPSLSPSM</sequence>
<dbReference type="EMBL" id="CP034437">
    <property type="protein sequence ID" value="AZN41458.1"/>
    <property type="molecule type" value="Genomic_DNA"/>
</dbReference>
<evidence type="ECO:0000313" key="2">
    <source>
        <dbReference type="Proteomes" id="UP000272528"/>
    </source>
</evidence>
<reference evidence="2" key="1">
    <citation type="submission" date="2018-12" db="EMBL/GenBank/DDBJ databases">
        <title>Genome sequence of Peanibacillus sp.</title>
        <authorList>
            <person name="Subramani G."/>
            <person name="Srinivasan S."/>
            <person name="Kim M.K."/>
        </authorList>
    </citation>
    <scope>NUCLEOTIDE SEQUENCE [LARGE SCALE GENOMIC DNA]</scope>
    <source>
        <strain evidence="2">18JY67-1</strain>
    </source>
</reference>
<evidence type="ECO:0008006" key="3">
    <source>
        <dbReference type="Google" id="ProtNLM"/>
    </source>
</evidence>
<name>A0A3S9A6T9_9BACL</name>
<accession>A0A3S9A6T9</accession>
<dbReference type="Proteomes" id="UP000272528">
    <property type="component" value="Chromosome"/>
</dbReference>
<dbReference type="RefSeq" id="WP_126017165.1">
    <property type="nucleotide sequence ID" value="NZ_CP034437.1"/>
</dbReference>
<evidence type="ECO:0000313" key="1">
    <source>
        <dbReference type="EMBL" id="AZN41458.1"/>
    </source>
</evidence>
<proteinExistence type="predicted"/>
<organism evidence="1 2">
    <name type="scientific">Paenibacillus albus</name>
    <dbReference type="NCBI Taxonomy" id="2495582"/>
    <lineage>
        <taxon>Bacteria</taxon>
        <taxon>Bacillati</taxon>
        <taxon>Bacillota</taxon>
        <taxon>Bacilli</taxon>
        <taxon>Bacillales</taxon>
        <taxon>Paenibacillaceae</taxon>
        <taxon>Paenibacillus</taxon>
    </lineage>
</organism>
<dbReference type="AlphaFoldDB" id="A0A3S9A6T9"/>
<keyword evidence="2" id="KW-1185">Reference proteome</keyword>
<protein>
    <recommendedName>
        <fullName evidence="3">Exosporium protein C</fullName>
    </recommendedName>
</protein>
<dbReference type="OrthoDB" id="2645706at2"/>
<dbReference type="KEGG" id="palb:EJC50_18615"/>
<gene>
    <name evidence="1" type="ORF">EJC50_18615</name>
</gene>